<sequence>MTKRRAENILPPEIPIKRSFRSLSNIDKPVVGVNVVQSAKPSSLLSVVGQHCRKRPKYLEDLQDTDNLPRKVAANRVDSVLADKNTCKSRTFEDAGRPVTRRSSCARQMESNKQPEEENNLTAGDKVMYTDEDLSPFNSFQFWRVPLPELDISLLESEPSTGSYTASFAKDLEAMET</sequence>
<comment type="caution">
    <text evidence="2">The sequence shown here is derived from an EMBL/GenBank/DDBJ whole genome shotgun (WGS) entry which is preliminary data.</text>
</comment>
<organism evidence="2 3">
    <name type="scientific">Anabarilius grahami</name>
    <name type="common">Kanglang fish</name>
    <name type="synonym">Barilius grahami</name>
    <dbReference type="NCBI Taxonomy" id="495550"/>
    <lineage>
        <taxon>Eukaryota</taxon>
        <taxon>Metazoa</taxon>
        <taxon>Chordata</taxon>
        <taxon>Craniata</taxon>
        <taxon>Vertebrata</taxon>
        <taxon>Euteleostomi</taxon>
        <taxon>Actinopterygii</taxon>
        <taxon>Neopterygii</taxon>
        <taxon>Teleostei</taxon>
        <taxon>Ostariophysi</taxon>
        <taxon>Cypriniformes</taxon>
        <taxon>Xenocyprididae</taxon>
        <taxon>Xenocypridinae</taxon>
        <taxon>Xenocypridinae incertae sedis</taxon>
        <taxon>Anabarilius</taxon>
    </lineage>
</organism>
<evidence type="ECO:0000256" key="1">
    <source>
        <dbReference type="SAM" id="MobiDB-lite"/>
    </source>
</evidence>
<dbReference type="AlphaFoldDB" id="A0A3N0XHM6"/>
<evidence type="ECO:0008006" key="4">
    <source>
        <dbReference type="Google" id="ProtNLM"/>
    </source>
</evidence>
<dbReference type="EMBL" id="RJVU01073043">
    <property type="protein sequence ID" value="ROI27736.1"/>
    <property type="molecule type" value="Genomic_DNA"/>
</dbReference>
<feature type="region of interest" description="Disordered" evidence="1">
    <location>
        <begin position="92"/>
        <end position="122"/>
    </location>
</feature>
<protein>
    <recommendedName>
        <fullName evidence="4">WW-binding domain-containing protein</fullName>
    </recommendedName>
</protein>
<gene>
    <name evidence="2" type="ORF">DPX16_23058</name>
</gene>
<keyword evidence="3" id="KW-1185">Reference proteome</keyword>
<name>A0A3N0XHM6_ANAGA</name>
<evidence type="ECO:0000313" key="3">
    <source>
        <dbReference type="Proteomes" id="UP000281406"/>
    </source>
</evidence>
<dbReference type="OrthoDB" id="8960251at2759"/>
<accession>A0A3N0XHM6</accession>
<proteinExistence type="predicted"/>
<feature type="compositionally biased region" description="Polar residues" evidence="1">
    <location>
        <begin position="101"/>
        <end position="112"/>
    </location>
</feature>
<evidence type="ECO:0000313" key="2">
    <source>
        <dbReference type="EMBL" id="ROI27736.1"/>
    </source>
</evidence>
<dbReference type="Proteomes" id="UP000281406">
    <property type="component" value="Unassembled WGS sequence"/>
</dbReference>
<reference evidence="2 3" key="1">
    <citation type="submission" date="2018-10" db="EMBL/GenBank/DDBJ databases">
        <title>Genome assembly for a Yunnan-Guizhou Plateau 3E fish, Anabarilius grahami (Regan), and its evolutionary and genetic applications.</title>
        <authorList>
            <person name="Jiang W."/>
        </authorList>
    </citation>
    <scope>NUCLEOTIDE SEQUENCE [LARGE SCALE GENOMIC DNA]</scope>
    <source>
        <strain evidence="2">AG-KIZ</strain>
        <tissue evidence="2">Muscle</tissue>
    </source>
</reference>